<reference evidence="2 3" key="1">
    <citation type="submission" date="2022-10" db="EMBL/GenBank/DDBJ databases">
        <title>Draft genome sequence of Streptomyces sp. YSPA8.</title>
        <authorList>
            <person name="Moriuchi R."/>
            <person name="Dohra H."/>
            <person name="Yamamura H."/>
            <person name="Kodani S."/>
        </authorList>
    </citation>
    <scope>NUCLEOTIDE SEQUENCE [LARGE SCALE GENOMIC DNA]</scope>
    <source>
        <strain evidence="2 3">YSPA8</strain>
        <plasmid evidence="2 3">pYSPA8-2</plasmid>
    </source>
</reference>
<dbReference type="EMBL" id="LC735415">
    <property type="protein sequence ID" value="BDT39592.1"/>
    <property type="molecule type" value="Genomic_DNA"/>
</dbReference>
<keyword evidence="2" id="KW-0614">Plasmid</keyword>
<evidence type="ECO:0000313" key="2">
    <source>
        <dbReference type="EMBL" id="BDT39592.1"/>
    </source>
</evidence>
<sequence length="190" mass="20901">MNTTPMPEPLRRAIHQLVSEGVQNCQEVLRYTEPDQAHTWKRMTLYRATDAADTMNMLAMLIAAYSQRTGTSKDTLESYLQLSQQRDRAAGPGEGEWAHLAGLLGEDAPASTGEAGSWPSMQFHGGQTHARNAQQPEDDPQRLFTEACLHGLKARLCDDVDSLDSYLPPQVAQLARKVAEALEVPELAAT</sequence>
<evidence type="ECO:0000313" key="3">
    <source>
        <dbReference type="Proteomes" id="UP001291653"/>
    </source>
</evidence>
<gene>
    <name evidence="2" type="ORF">SYYSPA8_37370</name>
</gene>
<evidence type="ECO:0000256" key="1">
    <source>
        <dbReference type="SAM" id="MobiDB-lite"/>
    </source>
</evidence>
<protein>
    <submittedName>
        <fullName evidence="2">Uncharacterized protein</fullName>
    </submittedName>
</protein>
<proteinExistence type="predicted"/>
<dbReference type="RefSeq" id="WP_323452017.1">
    <property type="nucleotide sequence ID" value="NZ_LC735415.1"/>
</dbReference>
<organism evidence="2 3">
    <name type="scientific">Streptomyces yaizuensis</name>
    <dbReference type="NCBI Taxonomy" id="2989713"/>
    <lineage>
        <taxon>Bacteria</taxon>
        <taxon>Bacillati</taxon>
        <taxon>Actinomycetota</taxon>
        <taxon>Actinomycetes</taxon>
        <taxon>Kitasatosporales</taxon>
        <taxon>Streptomycetaceae</taxon>
        <taxon>Streptomyces</taxon>
    </lineage>
</organism>
<accession>A0AA86MCR2</accession>
<geneLocation type="plasmid" evidence="2 3">
    <name>pYSPA8-2</name>
</geneLocation>
<feature type="region of interest" description="Disordered" evidence="1">
    <location>
        <begin position="109"/>
        <end position="138"/>
    </location>
</feature>
<dbReference type="Proteomes" id="UP001291653">
    <property type="component" value="Plasmid pYSPA8-2"/>
</dbReference>
<name>A0AA86MCR2_9ACTN</name>
<dbReference type="AlphaFoldDB" id="A0AA86MCR2"/>
<keyword evidence="3" id="KW-1185">Reference proteome</keyword>